<accession>A0A6P5A229</accession>
<comment type="caution">
    <text evidence="1">Lacks conserved residue(s) required for the propagation of feature annotation.</text>
</comment>
<protein>
    <submittedName>
        <fullName evidence="5">Protein PRY1-like isoform X1</fullName>
    </submittedName>
</protein>
<dbReference type="SMART" id="SM00198">
    <property type="entry name" value="SCP"/>
    <property type="match status" value="1"/>
</dbReference>
<keyword evidence="2" id="KW-0732">Signal</keyword>
<dbReference type="Gene3D" id="3.40.33.10">
    <property type="entry name" value="CAP"/>
    <property type="match status" value="1"/>
</dbReference>
<dbReference type="PROSITE" id="PS51670">
    <property type="entry name" value="SHKT"/>
    <property type="match status" value="1"/>
</dbReference>
<dbReference type="KEGG" id="bbel:109478610"/>
<organism evidence="4 5">
    <name type="scientific">Branchiostoma belcheri</name>
    <name type="common">Amphioxus</name>
    <dbReference type="NCBI Taxonomy" id="7741"/>
    <lineage>
        <taxon>Eukaryota</taxon>
        <taxon>Metazoa</taxon>
        <taxon>Chordata</taxon>
        <taxon>Cephalochordata</taxon>
        <taxon>Leptocardii</taxon>
        <taxon>Amphioxiformes</taxon>
        <taxon>Branchiostomatidae</taxon>
        <taxon>Branchiostoma</taxon>
    </lineage>
</organism>
<dbReference type="PRINTS" id="PR00837">
    <property type="entry name" value="V5TPXLIKE"/>
</dbReference>
<gene>
    <name evidence="5" type="primary">LOC109478610</name>
</gene>
<dbReference type="OrthoDB" id="10049505at2759"/>
<dbReference type="Pfam" id="PF00188">
    <property type="entry name" value="CAP"/>
    <property type="match status" value="1"/>
</dbReference>
<dbReference type="Proteomes" id="UP000515135">
    <property type="component" value="Unplaced"/>
</dbReference>
<evidence type="ECO:0000313" key="5">
    <source>
        <dbReference type="RefSeq" id="XP_019635841.1"/>
    </source>
</evidence>
<keyword evidence="4" id="KW-1185">Reference proteome</keyword>
<evidence type="ECO:0000313" key="4">
    <source>
        <dbReference type="Proteomes" id="UP000515135"/>
    </source>
</evidence>
<evidence type="ECO:0000256" key="1">
    <source>
        <dbReference type="PROSITE-ProRule" id="PRU01005"/>
    </source>
</evidence>
<reference evidence="5" key="1">
    <citation type="submission" date="2025-08" db="UniProtKB">
        <authorList>
            <consortium name="RefSeq"/>
        </authorList>
    </citation>
    <scope>IDENTIFICATION</scope>
    <source>
        <tissue evidence="5">Gonad</tissue>
    </source>
</reference>
<dbReference type="SUPFAM" id="SSF55797">
    <property type="entry name" value="PR-1-like"/>
    <property type="match status" value="1"/>
</dbReference>
<dbReference type="InterPro" id="IPR001283">
    <property type="entry name" value="CRISP-related"/>
</dbReference>
<dbReference type="AlphaFoldDB" id="A0A6P5A229"/>
<feature type="chain" id="PRO_5028011946" evidence="2">
    <location>
        <begin position="22"/>
        <end position="362"/>
    </location>
</feature>
<sequence length="362" mass="41158">MRPLVPVLAFCLAFLPAAVKCAPTEDDLEDDLDTVLPDANAHSIQTPPIPEDLQEVLAHEPIPEPPDGQEIEEADEFEDHEIKKRAAGKDCSQDFFYYRCRCRIWAKQGFCTGYFQQFMTIFCPKSCAQHYDFCIKPEETCEDVWPSSDYCKDMSETVSASHPIAVECCPETFDLCPTPPPPTSQLSEFDQNCLDNHNAKRQIHNTPPMAWCEKCAEESKRVAIKLKNRFVRSGFKVHPLKHSTRRERTWVVDGKSCQHGENMYWTFSSAPSCTGETRYENCIESWYEELGIYKNKRRGGRPVKRKDISLYGHVTQMLWKASTGVGCARSGDGPNNILVCMYEASGNLLSTTQFNRNVNVDL</sequence>
<dbReference type="GeneID" id="109478610"/>
<dbReference type="Pfam" id="PF01549">
    <property type="entry name" value="ShK"/>
    <property type="match status" value="1"/>
</dbReference>
<evidence type="ECO:0000256" key="2">
    <source>
        <dbReference type="SAM" id="SignalP"/>
    </source>
</evidence>
<dbReference type="InterPro" id="IPR003582">
    <property type="entry name" value="ShKT_dom"/>
</dbReference>
<name>A0A6P5A229_BRABE</name>
<dbReference type="InterPro" id="IPR035940">
    <property type="entry name" value="CAP_sf"/>
</dbReference>
<dbReference type="RefSeq" id="XP_019635841.1">
    <property type="nucleotide sequence ID" value="XM_019780282.1"/>
</dbReference>
<dbReference type="PANTHER" id="PTHR10334">
    <property type="entry name" value="CYSTEINE-RICH SECRETORY PROTEIN-RELATED"/>
    <property type="match status" value="1"/>
</dbReference>
<dbReference type="InterPro" id="IPR014044">
    <property type="entry name" value="CAP_dom"/>
</dbReference>
<evidence type="ECO:0000259" key="3">
    <source>
        <dbReference type="PROSITE" id="PS51670"/>
    </source>
</evidence>
<feature type="domain" description="ShKT" evidence="3">
    <location>
        <begin position="91"/>
        <end position="134"/>
    </location>
</feature>
<feature type="signal peptide" evidence="2">
    <location>
        <begin position="1"/>
        <end position="21"/>
    </location>
</feature>
<proteinExistence type="predicted"/>